<dbReference type="AlphaFoldDB" id="A0A1E3Q7M5"/>
<keyword evidence="7" id="KW-1185">Reference proteome</keyword>
<evidence type="ECO:0000256" key="5">
    <source>
        <dbReference type="PIRNR" id="PIRNR023803"/>
    </source>
</evidence>
<dbReference type="PANTHER" id="PTHR15441:SF2">
    <property type="entry name" value="RIBONUCLEASE P_MRP PROTEIN SUBUNIT POP5"/>
    <property type="match status" value="1"/>
</dbReference>
<dbReference type="GO" id="GO:0000447">
    <property type="term" value="P:endonucleolytic cleavage in ITS1 to separate SSU-rRNA from 5.8S rRNA and LSU-rRNA from tricistronic rRNA transcript (SSU-rRNA, 5.8S rRNA, LSU-rRNA)"/>
    <property type="evidence" value="ECO:0007669"/>
    <property type="project" value="EnsemblFungi"/>
</dbReference>
<protein>
    <recommendedName>
        <fullName evidence="5">Ribonuclease P/MRP protein subunit POP5</fullName>
        <ecNumber evidence="5">3.1.26.5</ecNumber>
    </recommendedName>
</protein>
<keyword evidence="3 5" id="KW-0819">tRNA processing</keyword>
<dbReference type="PANTHER" id="PTHR15441">
    <property type="entry name" value="RIBONUCLEASE P PROTEIN SUBUNIT P14"/>
    <property type="match status" value="1"/>
</dbReference>
<dbReference type="Proteomes" id="UP000094385">
    <property type="component" value="Unassembled WGS sequence"/>
</dbReference>
<name>A0A1E3Q7M5_LIPST</name>
<evidence type="ECO:0000256" key="3">
    <source>
        <dbReference type="ARBA" id="ARBA00022694"/>
    </source>
</evidence>
<proteinExistence type="inferred from homology"/>
<organism evidence="6 7">
    <name type="scientific">Lipomyces starkeyi NRRL Y-11557</name>
    <dbReference type="NCBI Taxonomy" id="675824"/>
    <lineage>
        <taxon>Eukaryota</taxon>
        <taxon>Fungi</taxon>
        <taxon>Dikarya</taxon>
        <taxon>Ascomycota</taxon>
        <taxon>Saccharomycotina</taxon>
        <taxon>Lipomycetes</taxon>
        <taxon>Lipomycetales</taxon>
        <taxon>Lipomycetaceae</taxon>
        <taxon>Lipomyces</taxon>
    </lineage>
</organism>
<dbReference type="GO" id="GO:0001682">
    <property type="term" value="P:tRNA 5'-leader removal"/>
    <property type="evidence" value="ECO:0007669"/>
    <property type="project" value="InterPro"/>
</dbReference>
<evidence type="ECO:0000256" key="4">
    <source>
        <dbReference type="ARBA" id="ARBA00023242"/>
    </source>
</evidence>
<dbReference type="GO" id="GO:0033204">
    <property type="term" value="F:ribonuclease P RNA binding"/>
    <property type="evidence" value="ECO:0007669"/>
    <property type="project" value="InterPro"/>
</dbReference>
<sequence>MVRFKSRYILFTVHYPVLNDIDDISPSNYSASNVPPLFQTKRATPLSDRNILPGGKEGNLGKDMRTLLQRRPAPDAVTLNAVNAAFRDAVNRNFGDLGAGLVRASVSLKYFSQATSTGIIRVSRDHYRIVWAALTFLNEIAGVKVMITVDHISGTMRKCEKVAISKNIKVVRELSGDM</sequence>
<accession>A0A1E3Q7M5</accession>
<dbReference type="SUPFAM" id="SSF160350">
    <property type="entry name" value="Rnp2-like"/>
    <property type="match status" value="1"/>
</dbReference>
<comment type="subcellular location">
    <subcellularLocation>
        <location evidence="1">Nucleus</location>
    </subcellularLocation>
</comment>
<dbReference type="STRING" id="675824.A0A1E3Q7M5"/>
<evidence type="ECO:0000313" key="6">
    <source>
        <dbReference type="EMBL" id="ODQ72977.1"/>
    </source>
</evidence>
<dbReference type="GO" id="GO:0000172">
    <property type="term" value="C:ribonuclease MRP complex"/>
    <property type="evidence" value="ECO:0007669"/>
    <property type="project" value="TreeGrafter"/>
</dbReference>
<dbReference type="EMBL" id="KV454294">
    <property type="protein sequence ID" value="ODQ72977.1"/>
    <property type="molecule type" value="Genomic_DNA"/>
</dbReference>
<gene>
    <name evidence="6" type="ORF">LIPSTDRAFT_63281</name>
</gene>
<dbReference type="EC" id="3.1.26.5" evidence="5"/>
<reference evidence="6 7" key="1">
    <citation type="journal article" date="2016" name="Proc. Natl. Acad. Sci. U.S.A.">
        <title>Comparative genomics of biotechnologically important yeasts.</title>
        <authorList>
            <person name="Riley R."/>
            <person name="Haridas S."/>
            <person name="Wolfe K.H."/>
            <person name="Lopes M.R."/>
            <person name="Hittinger C.T."/>
            <person name="Goeker M."/>
            <person name="Salamov A.A."/>
            <person name="Wisecaver J.H."/>
            <person name="Long T.M."/>
            <person name="Calvey C.H."/>
            <person name="Aerts A.L."/>
            <person name="Barry K.W."/>
            <person name="Choi C."/>
            <person name="Clum A."/>
            <person name="Coughlan A.Y."/>
            <person name="Deshpande S."/>
            <person name="Douglass A.P."/>
            <person name="Hanson S.J."/>
            <person name="Klenk H.-P."/>
            <person name="LaButti K.M."/>
            <person name="Lapidus A."/>
            <person name="Lindquist E.A."/>
            <person name="Lipzen A.M."/>
            <person name="Meier-Kolthoff J.P."/>
            <person name="Ohm R.A."/>
            <person name="Otillar R.P."/>
            <person name="Pangilinan J.L."/>
            <person name="Peng Y."/>
            <person name="Rokas A."/>
            <person name="Rosa C.A."/>
            <person name="Scheuner C."/>
            <person name="Sibirny A.A."/>
            <person name="Slot J.C."/>
            <person name="Stielow J.B."/>
            <person name="Sun H."/>
            <person name="Kurtzman C.P."/>
            <person name="Blackwell M."/>
            <person name="Grigoriev I.V."/>
            <person name="Jeffries T.W."/>
        </authorList>
    </citation>
    <scope>NUCLEOTIDE SEQUENCE [LARGE SCALE GENOMIC DNA]</scope>
    <source>
        <strain evidence="6 7">NRRL Y-11557</strain>
    </source>
</reference>
<evidence type="ECO:0000256" key="2">
    <source>
        <dbReference type="ARBA" id="ARBA00010800"/>
    </source>
</evidence>
<dbReference type="InterPro" id="IPR016819">
    <property type="entry name" value="RNase_P/MRP_POP5"/>
</dbReference>
<dbReference type="GO" id="GO:0005730">
    <property type="term" value="C:nucleolus"/>
    <property type="evidence" value="ECO:0007669"/>
    <property type="project" value="TreeGrafter"/>
</dbReference>
<evidence type="ECO:0000256" key="1">
    <source>
        <dbReference type="ARBA" id="ARBA00004123"/>
    </source>
</evidence>
<evidence type="ECO:0000313" key="7">
    <source>
        <dbReference type="Proteomes" id="UP000094385"/>
    </source>
</evidence>
<comment type="function">
    <text evidence="5">Component of ribonuclease P, a protein complex that generates mature tRNA molecules by cleaving their 5'-ends.</text>
</comment>
<keyword evidence="4" id="KW-0539">Nucleus</keyword>
<comment type="similarity">
    <text evidence="2 5">Belongs to the eukaryotic/archaeal RNase P protein component 2 family.</text>
</comment>
<dbReference type="InterPro" id="IPR002759">
    <property type="entry name" value="Pop5/Rpp14/Rnp2-like"/>
</dbReference>
<dbReference type="InterPro" id="IPR038085">
    <property type="entry name" value="Rnp2-like_sf"/>
</dbReference>
<dbReference type="GO" id="GO:0030681">
    <property type="term" value="C:multimeric ribonuclease P complex"/>
    <property type="evidence" value="ECO:0007669"/>
    <property type="project" value="TreeGrafter"/>
</dbReference>
<dbReference type="PIRSF" id="PIRSF023803">
    <property type="entry name" value="Ribonuclease_P_prd"/>
    <property type="match status" value="1"/>
</dbReference>
<dbReference type="OrthoDB" id="24745at2759"/>
<dbReference type="Pfam" id="PF01900">
    <property type="entry name" value="RNase_P_Rpp14"/>
    <property type="match status" value="1"/>
</dbReference>
<dbReference type="GO" id="GO:0004526">
    <property type="term" value="F:ribonuclease P activity"/>
    <property type="evidence" value="ECO:0007669"/>
    <property type="project" value="UniProtKB-EC"/>
</dbReference>
<dbReference type="Gene3D" id="3.30.70.3250">
    <property type="entry name" value="Ribonuclease P, Pop5 subunit"/>
    <property type="match status" value="1"/>
</dbReference>
<comment type="catalytic activity">
    <reaction evidence="5">
        <text>Endonucleolytic cleavage of RNA, removing 5'-extranucleotides from tRNA precursor.</text>
        <dbReference type="EC" id="3.1.26.5"/>
    </reaction>
</comment>